<organism evidence="4 5">
    <name type="scientific">Candidatus Eubacterium faecipullorum</name>
    <dbReference type="NCBI Taxonomy" id="2838571"/>
    <lineage>
        <taxon>Bacteria</taxon>
        <taxon>Bacillati</taxon>
        <taxon>Bacillota</taxon>
        <taxon>Clostridia</taxon>
        <taxon>Eubacteriales</taxon>
        <taxon>Eubacteriaceae</taxon>
        <taxon>Eubacterium</taxon>
    </lineage>
</organism>
<evidence type="ECO:0000259" key="2">
    <source>
        <dbReference type="Pfam" id="PF00534"/>
    </source>
</evidence>
<comment type="caution">
    <text evidence="4">The sequence shown here is derived from an EMBL/GenBank/DDBJ whole genome shotgun (WGS) entry which is preliminary data.</text>
</comment>
<dbReference type="EMBL" id="DXGE01000001">
    <property type="protein sequence ID" value="HIW84878.1"/>
    <property type="molecule type" value="Genomic_DNA"/>
</dbReference>
<feature type="domain" description="Glycosyltransferase 2-like" evidence="3">
    <location>
        <begin position="5"/>
        <end position="133"/>
    </location>
</feature>
<evidence type="ECO:0000313" key="5">
    <source>
        <dbReference type="Proteomes" id="UP000824205"/>
    </source>
</evidence>
<dbReference type="PANTHER" id="PTHR12526">
    <property type="entry name" value="GLYCOSYLTRANSFERASE"/>
    <property type="match status" value="1"/>
</dbReference>
<dbReference type="AlphaFoldDB" id="A0A9D1RD53"/>
<dbReference type="EC" id="2.4.-.-" evidence="4"/>
<dbReference type="Proteomes" id="UP000824205">
    <property type="component" value="Unassembled WGS sequence"/>
</dbReference>
<dbReference type="Gene3D" id="3.40.50.2000">
    <property type="entry name" value="Glycogen Phosphorylase B"/>
    <property type="match status" value="2"/>
</dbReference>
<dbReference type="Gene3D" id="3.90.550.10">
    <property type="entry name" value="Spore Coat Polysaccharide Biosynthesis Protein SpsA, Chain A"/>
    <property type="match status" value="1"/>
</dbReference>
<dbReference type="InterPro" id="IPR001296">
    <property type="entry name" value="Glyco_trans_1"/>
</dbReference>
<sequence>MAKVSVIVPVYNVKKELRNCLNSLVNQTLKDIEIICVDDFSQDGSREILKEYAEKDKRIILVLHEKNLGTSQARKDGAAASHGKYIMFADGDDFFELNACETAYNAIEEKKTDILNFGVNIVNRGGFSEGRIKSNQRLVDPCLETLEDADLIRCCWDENKFRFSLWNKIYNGDICRRAFSCVEDGNFPKAQDLYAFFIIAYFSKSFSGIEDKLYNYNFGIGVTGGQYLSMEKFESLLSECKIYNAIKRFLSAHNKLDEYADVLKKIYQHFLGECVGKWLDLLRPELFSEGFTKLVDAWGLEEVICNLAERRWFSRCSVAEKIVDFDYFRHIKRDAGKKLTIAAYYHSIYNGGAQRVVATLCNMWSSLKNEDGEELYNVVLITDGEPNRHEYPLNSNVKRAFLPSHLECVKEKYRARYEAWEDILERFDVDIVVNSMWNSPCALWDMMCVKGFKTKPAYIMHCHSFCCLPYQYPSESALTLTYIYRICDGVVTLSKCDERIVSAFSEYTKCIANPITFSETLPAAADVSKEENALVWVGRISVEKQPFDAVTMMSYVIKEIPNAKLYMVGAGESEMFKHLQDSIYESDLQNNVILTGFTKDVETYYQKANICVSTSEYEGFSLTFCEAMSHELPIVSYDMPWLIFMQDGRGIIPVQQKRVDILAKEVVRLLKDPNEITRLGKEGKQQIEDMKKINIAEEWKLFFDGIGTGVRLLELPAGERTAYEFISLYQQIGKNKLRASMQKQIDELAAKRENVRREKNEIYAKLKITYDEKFERGLEIKALKKENAKLKKQIKSLRRSETFKLGKIIMFLPVRLKRLAKKLLKR</sequence>
<evidence type="ECO:0000313" key="4">
    <source>
        <dbReference type="EMBL" id="HIW84878.1"/>
    </source>
</evidence>
<name>A0A9D1RD53_9FIRM</name>
<dbReference type="Pfam" id="PF00534">
    <property type="entry name" value="Glycos_transf_1"/>
    <property type="match status" value="1"/>
</dbReference>
<dbReference type="PANTHER" id="PTHR12526:SF630">
    <property type="entry name" value="GLYCOSYLTRANSFERASE"/>
    <property type="match status" value="1"/>
</dbReference>
<reference evidence="4" key="1">
    <citation type="journal article" date="2021" name="PeerJ">
        <title>Extensive microbial diversity within the chicken gut microbiome revealed by metagenomics and culture.</title>
        <authorList>
            <person name="Gilroy R."/>
            <person name="Ravi A."/>
            <person name="Getino M."/>
            <person name="Pursley I."/>
            <person name="Horton D.L."/>
            <person name="Alikhan N.F."/>
            <person name="Baker D."/>
            <person name="Gharbi K."/>
            <person name="Hall N."/>
            <person name="Watson M."/>
            <person name="Adriaenssens E.M."/>
            <person name="Foster-Nyarko E."/>
            <person name="Jarju S."/>
            <person name="Secka A."/>
            <person name="Antonio M."/>
            <person name="Oren A."/>
            <person name="Chaudhuri R.R."/>
            <person name="La Ragione R."/>
            <person name="Hildebrand F."/>
            <person name="Pallen M.J."/>
        </authorList>
    </citation>
    <scope>NUCLEOTIDE SEQUENCE</scope>
    <source>
        <strain evidence="4">421</strain>
    </source>
</reference>
<dbReference type="InterPro" id="IPR029044">
    <property type="entry name" value="Nucleotide-diphossugar_trans"/>
</dbReference>
<dbReference type="GO" id="GO:0016757">
    <property type="term" value="F:glycosyltransferase activity"/>
    <property type="evidence" value="ECO:0007669"/>
    <property type="project" value="UniProtKB-KW"/>
</dbReference>
<feature type="domain" description="Glycosyl transferase family 1" evidence="2">
    <location>
        <begin position="523"/>
        <end position="685"/>
    </location>
</feature>
<reference evidence="4" key="2">
    <citation type="submission" date="2021-04" db="EMBL/GenBank/DDBJ databases">
        <authorList>
            <person name="Gilroy R."/>
        </authorList>
    </citation>
    <scope>NUCLEOTIDE SEQUENCE</scope>
    <source>
        <strain evidence="4">421</strain>
    </source>
</reference>
<keyword evidence="1" id="KW-0175">Coiled coil</keyword>
<keyword evidence="4" id="KW-0328">Glycosyltransferase</keyword>
<keyword evidence="4" id="KW-0808">Transferase</keyword>
<dbReference type="InterPro" id="IPR001173">
    <property type="entry name" value="Glyco_trans_2-like"/>
</dbReference>
<gene>
    <name evidence="4" type="ORF">IAA48_00115</name>
</gene>
<evidence type="ECO:0000259" key="3">
    <source>
        <dbReference type="Pfam" id="PF00535"/>
    </source>
</evidence>
<dbReference type="SUPFAM" id="SSF53448">
    <property type="entry name" value="Nucleotide-diphospho-sugar transferases"/>
    <property type="match status" value="1"/>
</dbReference>
<protein>
    <submittedName>
        <fullName evidence="4">Glycosyltransferase</fullName>
        <ecNumber evidence="4">2.4.-.-</ecNumber>
    </submittedName>
</protein>
<accession>A0A9D1RD53</accession>
<dbReference type="Pfam" id="PF00535">
    <property type="entry name" value="Glycos_transf_2"/>
    <property type="match status" value="1"/>
</dbReference>
<dbReference type="SUPFAM" id="SSF53756">
    <property type="entry name" value="UDP-Glycosyltransferase/glycogen phosphorylase"/>
    <property type="match status" value="1"/>
</dbReference>
<evidence type="ECO:0000256" key="1">
    <source>
        <dbReference type="SAM" id="Coils"/>
    </source>
</evidence>
<dbReference type="CDD" id="cd00761">
    <property type="entry name" value="Glyco_tranf_GTA_type"/>
    <property type="match status" value="1"/>
</dbReference>
<proteinExistence type="predicted"/>
<feature type="coiled-coil region" evidence="1">
    <location>
        <begin position="734"/>
        <end position="800"/>
    </location>
</feature>